<dbReference type="Proteomes" id="UP001318040">
    <property type="component" value="Chromosome 47"/>
</dbReference>
<keyword evidence="2" id="KW-1185">Reference proteome</keyword>
<dbReference type="RefSeq" id="XP_032827776.1">
    <property type="nucleotide sequence ID" value="XM_032971885.1"/>
</dbReference>
<dbReference type="KEGG" id="pmrn:116952493"/>
<evidence type="ECO:0000313" key="3">
    <source>
        <dbReference type="RefSeq" id="XP_032827776.1"/>
    </source>
</evidence>
<dbReference type="InterPro" id="IPR038827">
    <property type="entry name" value="CCDC152"/>
</dbReference>
<evidence type="ECO:0000313" key="2">
    <source>
        <dbReference type="Proteomes" id="UP001318040"/>
    </source>
</evidence>
<dbReference type="PANTHER" id="PTHR35253:SF1">
    <property type="entry name" value="COILED-COIL DOMAIN-CONTAINING PROTEIN 152"/>
    <property type="match status" value="1"/>
</dbReference>
<keyword evidence="1" id="KW-0175">Coiled coil</keyword>
<feature type="coiled-coil region" evidence="1">
    <location>
        <begin position="29"/>
        <end position="94"/>
    </location>
</feature>
<protein>
    <submittedName>
        <fullName evidence="3">Coiled-coil domain-containing protein 152-like</fullName>
    </submittedName>
</protein>
<reference evidence="3" key="1">
    <citation type="submission" date="2025-08" db="UniProtKB">
        <authorList>
            <consortium name="RefSeq"/>
        </authorList>
    </citation>
    <scope>IDENTIFICATION</scope>
    <source>
        <tissue evidence="3">Sperm</tissue>
    </source>
</reference>
<gene>
    <name evidence="3" type="primary">LOC116952493</name>
</gene>
<dbReference type="PANTHER" id="PTHR35253">
    <property type="entry name" value="COILED-COIL DOMAIN-CONTAINING PROTEIN 152"/>
    <property type="match status" value="1"/>
</dbReference>
<proteinExistence type="predicted"/>
<evidence type="ECO:0000256" key="1">
    <source>
        <dbReference type="SAM" id="Coils"/>
    </source>
</evidence>
<accession>A0AAJ7U343</accession>
<dbReference type="AlphaFoldDB" id="A0AAJ7U343"/>
<feature type="coiled-coil region" evidence="1">
    <location>
        <begin position="197"/>
        <end position="231"/>
    </location>
</feature>
<dbReference type="CTD" id="100129792"/>
<sequence>MARLLEEFQAWEEYVCAAERSNSTLKRRLQEAEWRLSASQATESQLREESTRVQGVVHSLQKSLHRFLDVEDENEALKQRVKEKELDLVELQTHHDEELRRLNTERLVEQENHSLLLASTQQEAERRVAEEAGRLQEVIGQRQQEVETLARRLSDVEKQKGAKLLKLQYDTKIAKLQSAALLSKQRSSGASNHDIFRQKLQHLQESKDQEIAALQRQVVQLEHRLHMEQDSLPKRRRL</sequence>
<organism evidence="2 3">
    <name type="scientific">Petromyzon marinus</name>
    <name type="common">Sea lamprey</name>
    <dbReference type="NCBI Taxonomy" id="7757"/>
    <lineage>
        <taxon>Eukaryota</taxon>
        <taxon>Metazoa</taxon>
        <taxon>Chordata</taxon>
        <taxon>Craniata</taxon>
        <taxon>Vertebrata</taxon>
        <taxon>Cyclostomata</taxon>
        <taxon>Hyperoartia</taxon>
        <taxon>Petromyzontiformes</taxon>
        <taxon>Petromyzontidae</taxon>
        <taxon>Petromyzon</taxon>
    </lineage>
</organism>
<name>A0AAJ7U343_PETMA</name>